<dbReference type="Proteomes" id="UP000327085">
    <property type="component" value="Chromosome 3"/>
</dbReference>
<reference evidence="4" key="1">
    <citation type="submission" date="2019-07" db="EMBL/GenBank/DDBJ databases">
        <authorList>
            <person name="Alioto T."/>
            <person name="Alioto T."/>
            <person name="Gomez Garrido J."/>
        </authorList>
    </citation>
    <scope>NUCLEOTIDE SEQUENCE</scope>
</reference>
<protein>
    <submittedName>
        <fullName evidence="4">PREDICTED: ribulose</fullName>
    </submittedName>
</protein>
<dbReference type="Pfam" id="PF04601">
    <property type="entry name" value="DUF569"/>
    <property type="match status" value="1"/>
</dbReference>
<feature type="compositionally biased region" description="Polar residues" evidence="1">
    <location>
        <begin position="178"/>
        <end position="190"/>
    </location>
</feature>
<dbReference type="InterPro" id="IPR024681">
    <property type="entry name" value="RuBisCO_ssu"/>
</dbReference>
<evidence type="ECO:0000313" key="4">
    <source>
        <dbReference type="EMBL" id="VVA17627.1"/>
    </source>
</evidence>
<dbReference type="InterPro" id="IPR035979">
    <property type="entry name" value="RBD_domain_sf"/>
</dbReference>
<dbReference type="InterPro" id="IPR007679">
    <property type="entry name" value="DUF569"/>
</dbReference>
<evidence type="ECO:0000313" key="5">
    <source>
        <dbReference type="Proteomes" id="UP000327085"/>
    </source>
</evidence>
<dbReference type="Gene3D" id="3.30.70.330">
    <property type="match status" value="1"/>
</dbReference>
<dbReference type="InParanoid" id="A0A5E4EPH1"/>
<evidence type="ECO:0000313" key="3">
    <source>
        <dbReference type="EMBL" id="KAI5340335.1"/>
    </source>
</evidence>
<reference evidence="3 6" key="3">
    <citation type="journal article" date="2022" name="G3 (Bethesda)">
        <title>Whole-genome sequence and methylome profiling of the almond [Prunus dulcis (Mill.) D.A. Webb] cultivar 'Nonpareil'.</title>
        <authorList>
            <person name="D'Amico-Willman K.M."/>
            <person name="Ouma W.Z."/>
            <person name="Meulia T."/>
            <person name="Sideli G.M."/>
            <person name="Gradziel T.M."/>
            <person name="Fresnedo-Ramirez J."/>
        </authorList>
    </citation>
    <scope>NUCLEOTIDE SEQUENCE [LARGE SCALE GENOMIC DNA]</scope>
    <source>
        <strain evidence="3">Clone GOH B32 T37-40</strain>
    </source>
</reference>
<evidence type="ECO:0000259" key="2">
    <source>
        <dbReference type="Pfam" id="PF04601"/>
    </source>
</evidence>
<feature type="region of interest" description="Disordered" evidence="1">
    <location>
        <begin position="171"/>
        <end position="190"/>
    </location>
</feature>
<dbReference type="Proteomes" id="UP001054821">
    <property type="component" value="Chromosome 3"/>
</dbReference>
<dbReference type="AlphaFoldDB" id="A0A5E4EPH1"/>
<dbReference type="SUPFAM" id="SSF54928">
    <property type="entry name" value="RNA-binding domain, RBD"/>
    <property type="match status" value="1"/>
</dbReference>
<dbReference type="Gramene" id="VVA17627">
    <property type="protein sequence ID" value="VVA17627"/>
    <property type="gene ID" value="Prudul26B029716"/>
</dbReference>
<name>A0A5E4EPH1_PRUDU</name>
<keyword evidence="6" id="KW-1185">Reference proteome</keyword>
<evidence type="ECO:0000313" key="6">
    <source>
        <dbReference type="Proteomes" id="UP001054821"/>
    </source>
</evidence>
<evidence type="ECO:0000256" key="1">
    <source>
        <dbReference type="SAM" id="MobiDB-lite"/>
    </source>
</evidence>
<accession>A0A5E4EPH1</accession>
<reference evidence="5" key="2">
    <citation type="journal article" date="2020" name="Plant J.">
        <title>Transposons played a major role in the diversification between the closely related almond and peach genomes: results from the almond genome sequence.</title>
        <authorList>
            <person name="Alioto T."/>
            <person name="Alexiou K.G."/>
            <person name="Bardil A."/>
            <person name="Barteri F."/>
            <person name="Castanera R."/>
            <person name="Cruz F."/>
            <person name="Dhingra A."/>
            <person name="Duval H."/>
            <person name="Fernandez I Marti A."/>
            <person name="Frias L."/>
            <person name="Galan B."/>
            <person name="Garcia J.L."/>
            <person name="Howad W."/>
            <person name="Gomez-Garrido J."/>
            <person name="Gut M."/>
            <person name="Julca I."/>
            <person name="Morata J."/>
            <person name="Puigdomenech P."/>
            <person name="Ribeca P."/>
            <person name="Rubio Cabetas M.J."/>
            <person name="Vlasova A."/>
            <person name="Wirthensohn M."/>
            <person name="Garcia-Mas J."/>
            <person name="Gabaldon T."/>
            <person name="Casacuberta J.M."/>
            <person name="Arus P."/>
        </authorList>
    </citation>
    <scope>NUCLEOTIDE SEQUENCE [LARGE SCALE GENOMIC DNA]</scope>
    <source>
        <strain evidence="5">cv. Texas</strain>
    </source>
</reference>
<dbReference type="GO" id="GO:0003676">
    <property type="term" value="F:nucleic acid binding"/>
    <property type="evidence" value="ECO:0007669"/>
    <property type="project" value="InterPro"/>
</dbReference>
<sequence>MASSMASAAVVHWTSSPAQGSMVAPFTGLKLGSAFPVTRKANNDITSISSNGGRVQCMRAEADKSMDFKFEWGPIRDGFQLKLRTWCSKFLRANGGPPPWRNAVTHDDPTTSSTQTVIMHDKTTGQPRGFGFVVVSDPFVLDRVLSDKHTIDGRMLQREALSRPRTTMTHLLHHSSTQWSSPNGPFTELS</sequence>
<dbReference type="InterPro" id="IPR012677">
    <property type="entry name" value="Nucleotide-bd_a/b_plait_sf"/>
</dbReference>
<organism evidence="4 5">
    <name type="scientific">Prunus dulcis</name>
    <name type="common">Almond</name>
    <name type="synonym">Amygdalus dulcis</name>
    <dbReference type="NCBI Taxonomy" id="3755"/>
    <lineage>
        <taxon>Eukaryota</taxon>
        <taxon>Viridiplantae</taxon>
        <taxon>Streptophyta</taxon>
        <taxon>Embryophyta</taxon>
        <taxon>Tracheophyta</taxon>
        <taxon>Spermatophyta</taxon>
        <taxon>Magnoliopsida</taxon>
        <taxon>eudicotyledons</taxon>
        <taxon>Gunneridae</taxon>
        <taxon>Pentapetalae</taxon>
        <taxon>rosids</taxon>
        <taxon>fabids</taxon>
        <taxon>Rosales</taxon>
        <taxon>Rosaceae</taxon>
        <taxon>Amygdaloideae</taxon>
        <taxon>Amygdaleae</taxon>
        <taxon>Prunus</taxon>
    </lineage>
</organism>
<proteinExistence type="predicted"/>
<feature type="domain" description="DUF569" evidence="2">
    <location>
        <begin position="29"/>
        <end position="119"/>
    </location>
</feature>
<dbReference type="EMBL" id="CABIKO010000025">
    <property type="protein sequence ID" value="VVA17627.1"/>
    <property type="molecule type" value="Genomic_DNA"/>
</dbReference>
<dbReference type="PRINTS" id="PR00152">
    <property type="entry name" value="RUBISCOSMALL"/>
</dbReference>
<dbReference type="PANTHER" id="PTHR48035:SF4">
    <property type="entry name" value="RRM DOMAIN-CONTAINING PROTEIN"/>
    <property type="match status" value="1"/>
</dbReference>
<gene>
    <name evidence="4" type="ORF">ALMOND_2B029716</name>
    <name evidence="3" type="ORF">L3X38_019609</name>
</gene>
<dbReference type="EMBL" id="JAJFAZ020000003">
    <property type="protein sequence ID" value="KAI5340335.1"/>
    <property type="molecule type" value="Genomic_DNA"/>
</dbReference>
<dbReference type="PANTHER" id="PTHR48035">
    <property type="entry name" value="HETEROGENEOUS NUCLEAR RIBONUCLEOPROTEIN 1"/>
    <property type="match status" value="1"/>
</dbReference>
<dbReference type="InterPro" id="IPR053260">
    <property type="entry name" value="hnRNP"/>
</dbReference>